<dbReference type="Pfam" id="PF17784">
    <property type="entry name" value="Sulfotransfer_4"/>
    <property type="match status" value="1"/>
</dbReference>
<proteinExistence type="predicted"/>
<dbReference type="Gene3D" id="3.40.50.300">
    <property type="entry name" value="P-loop containing nucleotide triphosphate hydrolases"/>
    <property type="match status" value="1"/>
</dbReference>
<feature type="compositionally biased region" description="Basic and acidic residues" evidence="1">
    <location>
        <begin position="1"/>
        <end position="11"/>
    </location>
</feature>
<gene>
    <name evidence="2" type="ORF">M747DRAFT_332461</name>
</gene>
<evidence type="ECO:0008006" key="4">
    <source>
        <dbReference type="Google" id="ProtNLM"/>
    </source>
</evidence>
<dbReference type="Proteomes" id="UP000253845">
    <property type="component" value="Unassembled WGS sequence"/>
</dbReference>
<dbReference type="VEuPathDB" id="FungiDB:M747DRAFT_332461"/>
<name>A0A370BXY1_ASPNG</name>
<evidence type="ECO:0000313" key="2">
    <source>
        <dbReference type="EMBL" id="RDH19170.1"/>
    </source>
</evidence>
<dbReference type="SUPFAM" id="SSF52540">
    <property type="entry name" value="P-loop containing nucleoside triphosphate hydrolases"/>
    <property type="match status" value="1"/>
</dbReference>
<organism evidence="2 3">
    <name type="scientific">Aspergillus niger ATCC 13496</name>
    <dbReference type="NCBI Taxonomy" id="1353008"/>
    <lineage>
        <taxon>Eukaryota</taxon>
        <taxon>Fungi</taxon>
        <taxon>Dikarya</taxon>
        <taxon>Ascomycota</taxon>
        <taxon>Pezizomycotina</taxon>
        <taxon>Eurotiomycetes</taxon>
        <taxon>Eurotiomycetidae</taxon>
        <taxon>Eurotiales</taxon>
        <taxon>Aspergillaceae</taxon>
        <taxon>Aspergillus</taxon>
        <taxon>Aspergillus subgen. Circumdati</taxon>
    </lineage>
</organism>
<dbReference type="PANTHER" id="PTHR36978">
    <property type="entry name" value="P-LOOP CONTAINING NUCLEOTIDE TRIPHOSPHATE HYDROLASE"/>
    <property type="match status" value="1"/>
</dbReference>
<dbReference type="AlphaFoldDB" id="A0A370BXY1"/>
<protein>
    <recommendedName>
        <fullName evidence="4">Efflux pump antibiotic resistance protein</fullName>
    </recommendedName>
</protein>
<dbReference type="InterPro" id="IPR027417">
    <property type="entry name" value="P-loop_NTPase"/>
</dbReference>
<reference evidence="2 3" key="1">
    <citation type="submission" date="2018-07" db="EMBL/GenBank/DDBJ databases">
        <title>Section-level genome sequencing of Aspergillus section Nigri to investigate inter- and intra-species variation.</title>
        <authorList>
            <consortium name="DOE Joint Genome Institute"/>
            <person name="Vesth T.C."/>
            <person name="Nybo J.L."/>
            <person name="Theobald S."/>
            <person name="Frisvad J.C."/>
            <person name="Larsen T.O."/>
            <person name="Nielsen K.F."/>
            <person name="Hoof J.B."/>
            <person name="Brandl J."/>
            <person name="Salamov A."/>
            <person name="Riley R."/>
            <person name="Gladden J.M."/>
            <person name="Phatale P."/>
            <person name="Nielsen M.T."/>
            <person name="Lyhne E.K."/>
            <person name="Kogle M.E."/>
            <person name="Strasser K."/>
            <person name="McDonnell E."/>
            <person name="Barry K."/>
            <person name="Clum A."/>
            <person name="Chen C."/>
            <person name="Nolan M."/>
            <person name="Sandor L."/>
            <person name="Kuo A."/>
            <person name="Lipzen A."/>
            <person name="Hainaut M."/>
            <person name="Drula E."/>
            <person name="Tsang A."/>
            <person name="Magnuson J.K."/>
            <person name="Henrissat B."/>
            <person name="Wiebenga A."/>
            <person name="Simmons B.A."/>
            <person name="Makela M.R."/>
            <person name="De vries R.P."/>
            <person name="Grigoriev I.V."/>
            <person name="Mortensen U.H."/>
            <person name="Baker S.E."/>
            <person name="Andersen M.R."/>
        </authorList>
    </citation>
    <scope>NUCLEOTIDE SEQUENCE [LARGE SCALE GENOMIC DNA]</scope>
    <source>
        <strain evidence="2 3">ATCC 13496</strain>
    </source>
</reference>
<dbReference type="EMBL" id="KZ851920">
    <property type="protein sequence ID" value="RDH19170.1"/>
    <property type="molecule type" value="Genomic_DNA"/>
</dbReference>
<dbReference type="PANTHER" id="PTHR36978:SF4">
    <property type="entry name" value="P-LOOP CONTAINING NUCLEOSIDE TRIPHOSPHATE HYDROLASE PROTEIN"/>
    <property type="match status" value="1"/>
</dbReference>
<evidence type="ECO:0000256" key="1">
    <source>
        <dbReference type="SAM" id="MobiDB-lite"/>
    </source>
</evidence>
<dbReference type="InterPro" id="IPR040632">
    <property type="entry name" value="Sulfotransfer_4"/>
</dbReference>
<feature type="region of interest" description="Disordered" evidence="1">
    <location>
        <begin position="1"/>
        <end position="23"/>
    </location>
</feature>
<accession>A0A370BXY1</accession>
<evidence type="ECO:0000313" key="3">
    <source>
        <dbReference type="Proteomes" id="UP000253845"/>
    </source>
</evidence>
<sequence length="313" mass="36230">MATPQERHPELFRPVNSDSPRGKKRTVPLEVLCLGFNRTGTASKQPILRAKIAMCFALETLSLPCWHSITLMSDKFGTIPMWQEAIDRKFFNAPGPQYGRAEFDQLLHDFAAISSDTPAIAFSEELIRAYPEAKVVLVERDIDSWYESWMNGVIANTYDPIVTIIYTIDRWFTHPLGKVHKSTFEGWLGIKGPEDAKRVSREKYREHYALVRRLTPPERLLEFRLSEGWGPLCEFLGKPVPDVPFPHLNEKKWLDEKSTNGKSLTQSIWREGRMELEWTEKVRKLILHVQSVPLSLKDSIDIIHKQRITYRTL</sequence>